<feature type="region of interest" description="Disordered" evidence="5">
    <location>
        <begin position="149"/>
        <end position="179"/>
    </location>
</feature>
<feature type="compositionally biased region" description="Polar residues" evidence="5">
    <location>
        <begin position="90"/>
        <end position="104"/>
    </location>
</feature>
<dbReference type="Gene3D" id="2.130.10.10">
    <property type="entry name" value="YVTN repeat-like/Quinoprotein amine dehydrogenase"/>
    <property type="match status" value="1"/>
</dbReference>
<dbReference type="SUPFAM" id="SSF50978">
    <property type="entry name" value="WD40 repeat-like"/>
    <property type="match status" value="1"/>
</dbReference>
<dbReference type="RefSeq" id="XP_005792104.1">
    <property type="nucleotide sequence ID" value="XM_005792047.1"/>
</dbReference>
<dbReference type="PANTHER" id="PTHR14773:SF0">
    <property type="entry name" value="WD REPEAT-CONTAINING PROTEIN 76"/>
    <property type="match status" value="1"/>
</dbReference>
<dbReference type="GO" id="GO:2000001">
    <property type="term" value="P:regulation of DNA damage checkpoint"/>
    <property type="evidence" value="ECO:0007669"/>
    <property type="project" value="TreeGrafter"/>
</dbReference>
<dbReference type="STRING" id="2903.R1FKW1"/>
<dbReference type="GO" id="GO:0005634">
    <property type="term" value="C:nucleus"/>
    <property type="evidence" value="ECO:0007669"/>
    <property type="project" value="TreeGrafter"/>
</dbReference>
<dbReference type="InterPro" id="IPR001680">
    <property type="entry name" value="WD40_rpt"/>
</dbReference>
<dbReference type="KEGG" id="ehx:EMIHUDRAFT_200257"/>
<reference evidence="7" key="1">
    <citation type="journal article" date="2013" name="Nature">
        <title>Pan genome of the phytoplankton Emiliania underpins its global distribution.</title>
        <authorList>
            <person name="Read B.A."/>
            <person name="Kegel J."/>
            <person name="Klute M.J."/>
            <person name="Kuo A."/>
            <person name="Lefebvre S.C."/>
            <person name="Maumus F."/>
            <person name="Mayer C."/>
            <person name="Miller J."/>
            <person name="Monier A."/>
            <person name="Salamov A."/>
            <person name="Young J."/>
            <person name="Aguilar M."/>
            <person name="Claverie J.M."/>
            <person name="Frickenhaus S."/>
            <person name="Gonzalez K."/>
            <person name="Herman E.K."/>
            <person name="Lin Y.C."/>
            <person name="Napier J."/>
            <person name="Ogata H."/>
            <person name="Sarno A.F."/>
            <person name="Shmutz J."/>
            <person name="Schroeder D."/>
            <person name="de Vargas C."/>
            <person name="Verret F."/>
            <person name="von Dassow P."/>
            <person name="Valentin K."/>
            <person name="Van de Peer Y."/>
            <person name="Wheeler G."/>
            <person name="Dacks J.B."/>
            <person name="Delwiche C.F."/>
            <person name="Dyhrman S.T."/>
            <person name="Glockner G."/>
            <person name="John U."/>
            <person name="Richards T."/>
            <person name="Worden A.Z."/>
            <person name="Zhang X."/>
            <person name="Grigoriev I.V."/>
            <person name="Allen A.E."/>
            <person name="Bidle K."/>
            <person name="Borodovsky M."/>
            <person name="Bowler C."/>
            <person name="Brownlee C."/>
            <person name="Cock J.M."/>
            <person name="Elias M."/>
            <person name="Gladyshev V.N."/>
            <person name="Groth M."/>
            <person name="Guda C."/>
            <person name="Hadaegh A."/>
            <person name="Iglesias-Rodriguez M.D."/>
            <person name="Jenkins J."/>
            <person name="Jones B.M."/>
            <person name="Lawson T."/>
            <person name="Leese F."/>
            <person name="Lindquist E."/>
            <person name="Lobanov A."/>
            <person name="Lomsadze A."/>
            <person name="Malik S.B."/>
            <person name="Marsh M.E."/>
            <person name="Mackinder L."/>
            <person name="Mock T."/>
            <person name="Mueller-Roeber B."/>
            <person name="Pagarete A."/>
            <person name="Parker M."/>
            <person name="Probert I."/>
            <person name="Quesneville H."/>
            <person name="Raines C."/>
            <person name="Rensing S.A."/>
            <person name="Riano-Pachon D.M."/>
            <person name="Richier S."/>
            <person name="Rokitta S."/>
            <person name="Shiraiwa Y."/>
            <person name="Soanes D.M."/>
            <person name="van der Giezen M."/>
            <person name="Wahlund T.M."/>
            <person name="Williams B."/>
            <person name="Wilson W."/>
            <person name="Wolfe G."/>
            <person name="Wurch L.L."/>
        </authorList>
    </citation>
    <scope>NUCLEOTIDE SEQUENCE</scope>
</reference>
<evidence type="ECO:0000256" key="3">
    <source>
        <dbReference type="ARBA" id="ARBA00022737"/>
    </source>
</evidence>
<dbReference type="SMART" id="SM00320">
    <property type="entry name" value="WD40"/>
    <property type="match status" value="5"/>
</dbReference>
<feature type="region of interest" description="Disordered" evidence="5">
    <location>
        <begin position="1"/>
        <end position="37"/>
    </location>
</feature>
<evidence type="ECO:0000256" key="4">
    <source>
        <dbReference type="PROSITE-ProRule" id="PRU00221"/>
    </source>
</evidence>
<dbReference type="OMA" id="VHERAIN"/>
<keyword evidence="7" id="KW-1185">Reference proteome</keyword>
<dbReference type="InterPro" id="IPR050853">
    <property type="entry name" value="WD_repeat_DNA-damage-binding"/>
</dbReference>
<feature type="region of interest" description="Disordered" evidence="5">
    <location>
        <begin position="69"/>
        <end position="119"/>
    </location>
</feature>
<feature type="compositionally biased region" description="Low complexity" evidence="5">
    <location>
        <begin position="11"/>
        <end position="35"/>
    </location>
</feature>
<protein>
    <recommendedName>
        <fullName evidence="8">Anaphase-promoting complex subunit 4 WD40 domain-containing protein</fullName>
    </recommendedName>
</protein>
<reference evidence="6" key="2">
    <citation type="submission" date="2024-10" db="UniProtKB">
        <authorList>
            <consortium name="EnsemblProtists"/>
        </authorList>
    </citation>
    <scope>IDENTIFICATION</scope>
</reference>
<dbReference type="eggNOG" id="KOG4328">
    <property type="taxonomic scope" value="Eukaryota"/>
</dbReference>
<dbReference type="HOGENOM" id="CLU_017019_2_0_1"/>
<evidence type="ECO:0000256" key="2">
    <source>
        <dbReference type="ARBA" id="ARBA00022574"/>
    </source>
</evidence>
<dbReference type="GO" id="GO:0003677">
    <property type="term" value="F:DNA binding"/>
    <property type="evidence" value="ECO:0007669"/>
    <property type="project" value="TreeGrafter"/>
</dbReference>
<keyword evidence="3" id="KW-0677">Repeat</keyword>
<evidence type="ECO:0000256" key="5">
    <source>
        <dbReference type="SAM" id="MobiDB-lite"/>
    </source>
</evidence>
<evidence type="ECO:0000313" key="6">
    <source>
        <dbReference type="EnsemblProtists" id="EOD39675"/>
    </source>
</evidence>
<organism evidence="6 7">
    <name type="scientific">Emiliania huxleyi (strain CCMP1516)</name>
    <dbReference type="NCBI Taxonomy" id="280463"/>
    <lineage>
        <taxon>Eukaryota</taxon>
        <taxon>Haptista</taxon>
        <taxon>Haptophyta</taxon>
        <taxon>Prymnesiophyceae</taxon>
        <taxon>Isochrysidales</taxon>
        <taxon>Noelaerhabdaceae</taxon>
        <taxon>Emiliania</taxon>
    </lineage>
</organism>
<dbReference type="Pfam" id="PF00400">
    <property type="entry name" value="WD40"/>
    <property type="match status" value="1"/>
</dbReference>
<name>A0A0D3KV90_EMIH1</name>
<dbReference type="Proteomes" id="UP000013827">
    <property type="component" value="Unassembled WGS sequence"/>
</dbReference>
<dbReference type="GeneID" id="17284946"/>
<dbReference type="InterPro" id="IPR015943">
    <property type="entry name" value="WD40/YVTN_repeat-like_dom_sf"/>
</dbReference>
<dbReference type="PANTHER" id="PTHR14773">
    <property type="entry name" value="WD REPEAT-CONTAINING PROTEIN 76"/>
    <property type="match status" value="1"/>
</dbReference>
<comment type="similarity">
    <text evidence="1">Belongs to the WD repeat DDB2/WDR76 family.</text>
</comment>
<accession>A0A0D3KV90</accession>
<keyword evidence="2 4" id="KW-0853">WD repeat</keyword>
<feature type="repeat" description="WD" evidence="4">
    <location>
        <begin position="330"/>
        <end position="363"/>
    </location>
</feature>
<sequence length="521" mass="54614">MPSSTRSGVLATRAPAPTATETAAETPAETPTAEPGLSAYELERLANIRANEAILASLNLVSFKSEMGLKSSSARPSQRGVANASRKRSSSTPTVPTRQSSRTRNVAPEFSGVAEEHRDGRIELDSGDIIAPGVGKPDERDGALLRLVTSGQEGGSREEAPRQKGRPAGKGRGAAKPPAAASSLARCSLAEADVAKVTKSAVVHLQFQPRDDTLLLAAGDKDGHVSLWHCDRAEDDPSDGVHLHRPHKQYICGLRWQPHSLDCLFSASYDGTAKCLRLGRREFVTLCHADKEFSAFTLGQACPSLLYLGTNDGEVGGYDTRAGALSHPFAARHGRKVNTLSIDAGRDWLLASAGSDAAVHVWDARRLSGGGGGAKPVATLSLPKASQAAEWAPDGSGRLAVTCFDDRLRVFSLAALADKAAASSAKSVPAASAEPALAVRHCTATGRWVVPFRATWTASGDGVLVGGMKRTAEVYDPASGSRLASLSSEHMTAIPSRNACHQGGTVVAAATNSGRVHIYRT</sequence>
<evidence type="ECO:0000313" key="7">
    <source>
        <dbReference type="Proteomes" id="UP000013827"/>
    </source>
</evidence>
<proteinExistence type="inferred from homology"/>
<evidence type="ECO:0000256" key="1">
    <source>
        <dbReference type="ARBA" id="ARBA00005434"/>
    </source>
</evidence>
<evidence type="ECO:0008006" key="8">
    <source>
        <dbReference type="Google" id="ProtNLM"/>
    </source>
</evidence>
<dbReference type="PaxDb" id="2903-EOD39675"/>
<dbReference type="AlphaFoldDB" id="A0A0D3KV90"/>
<dbReference type="EnsemblProtists" id="EOD39675">
    <property type="protein sequence ID" value="EOD39675"/>
    <property type="gene ID" value="EMIHUDRAFT_200257"/>
</dbReference>
<dbReference type="InterPro" id="IPR036322">
    <property type="entry name" value="WD40_repeat_dom_sf"/>
</dbReference>
<dbReference type="PROSITE" id="PS50082">
    <property type="entry name" value="WD_REPEATS_2"/>
    <property type="match status" value="1"/>
</dbReference>